<evidence type="ECO:0000313" key="3">
    <source>
        <dbReference type="Proteomes" id="UP000814207"/>
    </source>
</evidence>
<sequence>MATSFAKTLSSGPAKEWLQPPRVDIHPDSTLGRWYLQLDDAFIDPGFREWLQEQKLEQTTLTFIPSQGEVRGYVNGQLKTFSTSDDSGWSDVSRTLLSTLTLFAPEPGQEVRFPWHGRDDQIPAPIVAQFYGEPVNPTPAQAATRLAQIKQHPSFEMPDSYASARSDEALSTQAQLLGNDANRHAMVKALKAQVDDVNGRVDLDNVQIPIDPRSELFATTRRSRMSLSEVLQSEGTKVPTNSEQAHGLALTLSFDLAHRAPGPASGGVRPTAALLGATALRRMNTQVKQWMTQHPSQPTPSQTGPAATTLLNRLLENLPDSTRLAIRDNPSAALDQLIRSPEAVELGKRIQTTLKIIDTPTSAIESVSAALVQALDPGVGKSPFNLAGYNLYSIENAGASHAEIVRRFTLHLESTVGVEGAPVAARLLLTAAAPELLVKNVPPQLVYGSHTWANFAIEASRIEQQVPGALANMTFSQVMAFGAAPSASLESDDQLSEAGRLPVISWGIANGVIKRNAGHTYTPSEFTAALTALNKQQKELEWASKTLSAPAPTRREVALAELKRVFPNIDPTLQVLQRPWVKHTPVSLLDIYMTGPIDPKGWESKDTYNLPFDQISFRFAQLEPNIKTTFAEHFQAYRQSHELAIAIQFKYQLSLLPDAEREKIDNAQVSFHELRRPYTKATKTHFYGKAILRPQKYTDEEEEKLKGKHALLIRVEHSQDDVSYYRYSPGQVKLTRVDGFPTTLPEHPPKSWSPNVNPPGIRLDIDDSAYFDAPAPQRNPTNYLLSQLGDIQAKPQKAETQSSIPGAYFSSRNGSLGLTPGTFFTRDYESLEQASAGVTELEKGKVYDAKLKKLFLSFIPFYDGIQSAIKGDVSGAIFDIGFDALGFIIPGVIAGRKAYKAGRGGFNIIKSGLIAGAGESIGIVDVRNITKNLNKAANAGYKDIQFLTKNANDVLSRLKGNYAHYNVSQTYTENAIAKGFFLSEADALWHPTVAILKKGSWYAYNTVTKVPYGVQLGQFGLLGAP</sequence>
<evidence type="ECO:0000256" key="1">
    <source>
        <dbReference type="SAM" id="MobiDB-lite"/>
    </source>
</evidence>
<organism evidence="2 3">
    <name type="scientific">Pseudomonas syringae</name>
    <dbReference type="NCBI Taxonomy" id="317"/>
    <lineage>
        <taxon>Bacteria</taxon>
        <taxon>Pseudomonadati</taxon>
        <taxon>Pseudomonadota</taxon>
        <taxon>Gammaproteobacteria</taxon>
        <taxon>Pseudomonadales</taxon>
        <taxon>Pseudomonadaceae</taxon>
        <taxon>Pseudomonas</taxon>
    </lineage>
</organism>
<reference evidence="2" key="1">
    <citation type="submission" date="2019-11" db="EMBL/GenBank/DDBJ databases">
        <title>Epiphytic Pseudomonas syringae from cherry orchards.</title>
        <authorList>
            <person name="Hulin M.T."/>
        </authorList>
    </citation>
    <scope>NUCLEOTIDE SEQUENCE</scope>
    <source>
        <strain evidence="2">PA-6-9A</strain>
    </source>
</reference>
<dbReference type="AlphaFoldDB" id="A0A9Q3ZVW2"/>
<feature type="region of interest" description="Disordered" evidence="1">
    <location>
        <begin position="1"/>
        <end position="21"/>
    </location>
</feature>
<evidence type="ECO:0000313" key="2">
    <source>
        <dbReference type="EMBL" id="MCF5065558.1"/>
    </source>
</evidence>
<feature type="compositionally biased region" description="Polar residues" evidence="1">
    <location>
        <begin position="1"/>
        <end position="11"/>
    </location>
</feature>
<dbReference type="EMBL" id="WKEU01000124">
    <property type="protein sequence ID" value="MCF5065558.1"/>
    <property type="molecule type" value="Genomic_DNA"/>
</dbReference>
<name>A0A9Q3ZVW2_PSESX</name>
<gene>
    <name evidence="2" type="ORF">GIW73_21725</name>
</gene>
<proteinExistence type="predicted"/>
<comment type="caution">
    <text evidence="2">The sequence shown here is derived from an EMBL/GenBank/DDBJ whole genome shotgun (WGS) entry which is preliminary data.</text>
</comment>
<accession>A0A9Q3ZVW2</accession>
<protein>
    <submittedName>
        <fullName evidence="2">Uncharacterized protein</fullName>
    </submittedName>
</protein>
<dbReference type="Proteomes" id="UP000814207">
    <property type="component" value="Unassembled WGS sequence"/>
</dbReference>